<keyword evidence="1" id="KW-0805">Transcription regulation</keyword>
<dbReference type="InterPro" id="IPR011991">
    <property type="entry name" value="ArsR-like_HTH"/>
</dbReference>
<comment type="caution">
    <text evidence="5">The sequence shown here is derived from an EMBL/GenBank/DDBJ whole genome shotgun (WGS) entry which is preliminary data.</text>
</comment>
<proteinExistence type="predicted"/>
<reference evidence="5 6" key="1">
    <citation type="journal article" date="2019" name="Int. J. Syst. Evol. Microbiol.">
        <title>The Global Catalogue of Microorganisms (GCM) 10K type strain sequencing project: providing services to taxonomists for standard genome sequencing and annotation.</title>
        <authorList>
            <consortium name="The Broad Institute Genomics Platform"/>
            <consortium name="The Broad Institute Genome Sequencing Center for Infectious Disease"/>
            <person name="Wu L."/>
            <person name="Ma J."/>
        </authorList>
    </citation>
    <scope>NUCLEOTIDE SEQUENCE [LARGE SCALE GENOMIC DNA]</scope>
    <source>
        <strain evidence="5 6">JCM 14193</strain>
    </source>
</reference>
<dbReference type="SMART" id="SM00418">
    <property type="entry name" value="HTH_ARSR"/>
    <property type="match status" value="1"/>
</dbReference>
<dbReference type="Proteomes" id="UP001500740">
    <property type="component" value="Unassembled WGS sequence"/>
</dbReference>
<dbReference type="Gene3D" id="1.10.10.10">
    <property type="entry name" value="Winged helix-like DNA-binding domain superfamily/Winged helix DNA-binding domain"/>
    <property type="match status" value="1"/>
</dbReference>
<dbReference type="PRINTS" id="PR00778">
    <property type="entry name" value="HTHARSR"/>
</dbReference>
<dbReference type="CDD" id="cd00090">
    <property type="entry name" value="HTH_ARSR"/>
    <property type="match status" value="1"/>
</dbReference>
<evidence type="ECO:0000256" key="3">
    <source>
        <dbReference type="ARBA" id="ARBA00023163"/>
    </source>
</evidence>
<keyword evidence="6" id="KW-1185">Reference proteome</keyword>
<name>A0ABN0ZLS3_9BACI</name>
<feature type="domain" description="HTH arsR-type" evidence="4">
    <location>
        <begin position="3"/>
        <end position="98"/>
    </location>
</feature>
<dbReference type="NCBIfam" id="NF033788">
    <property type="entry name" value="HTH_metalloreg"/>
    <property type="match status" value="1"/>
</dbReference>
<dbReference type="InterPro" id="IPR036390">
    <property type="entry name" value="WH_DNA-bd_sf"/>
</dbReference>
<dbReference type="InterPro" id="IPR001845">
    <property type="entry name" value="HTH_ArsR_DNA-bd_dom"/>
</dbReference>
<evidence type="ECO:0000256" key="1">
    <source>
        <dbReference type="ARBA" id="ARBA00023015"/>
    </source>
</evidence>
<protein>
    <submittedName>
        <fullName evidence="5">Metal-responsive transcriptional regulator AseR</fullName>
    </submittedName>
</protein>
<evidence type="ECO:0000259" key="4">
    <source>
        <dbReference type="PROSITE" id="PS50987"/>
    </source>
</evidence>
<gene>
    <name evidence="5" type="primary">aseR</name>
    <name evidence="5" type="ORF">GCM10008935_03520</name>
</gene>
<dbReference type="Pfam" id="PF01022">
    <property type="entry name" value="HTH_5"/>
    <property type="match status" value="1"/>
</dbReference>
<accession>A0ABN0ZLS3</accession>
<dbReference type="PANTHER" id="PTHR33154:SF18">
    <property type="entry name" value="ARSENICAL RESISTANCE OPERON REPRESSOR"/>
    <property type="match status" value="1"/>
</dbReference>
<evidence type="ECO:0000313" key="6">
    <source>
        <dbReference type="Proteomes" id="UP001500740"/>
    </source>
</evidence>
<dbReference type="InterPro" id="IPR036388">
    <property type="entry name" value="WH-like_DNA-bd_sf"/>
</dbReference>
<evidence type="ECO:0000313" key="5">
    <source>
        <dbReference type="EMBL" id="GAA0452200.1"/>
    </source>
</evidence>
<dbReference type="PANTHER" id="PTHR33154">
    <property type="entry name" value="TRANSCRIPTIONAL REGULATOR, ARSR FAMILY"/>
    <property type="match status" value="1"/>
</dbReference>
<dbReference type="PROSITE" id="PS50987">
    <property type="entry name" value="HTH_ARSR_2"/>
    <property type="match status" value="1"/>
</dbReference>
<keyword evidence="2" id="KW-0238">DNA-binding</keyword>
<sequence length="114" mass="13458">MEKVALSAHEVSKVLKLLGDNTRLKIMQYVFEQECCVCELVELLNMSQPSISQHLRKLRDAQLVQERRKGNWVFYKVNVENRAYNLIENIIRELPSIKDNLEDLDRQNLRIICD</sequence>
<keyword evidence="3" id="KW-0804">Transcription</keyword>
<evidence type="ECO:0000256" key="2">
    <source>
        <dbReference type="ARBA" id="ARBA00023125"/>
    </source>
</evidence>
<dbReference type="RefSeq" id="WP_343781374.1">
    <property type="nucleotide sequence ID" value="NZ_BAAACZ010000003.1"/>
</dbReference>
<dbReference type="SUPFAM" id="SSF46785">
    <property type="entry name" value="Winged helix' DNA-binding domain"/>
    <property type="match status" value="1"/>
</dbReference>
<dbReference type="EMBL" id="BAAACZ010000003">
    <property type="protein sequence ID" value="GAA0452200.1"/>
    <property type="molecule type" value="Genomic_DNA"/>
</dbReference>
<organism evidence="5 6">
    <name type="scientific">Alkalibacillus silvisoli</name>
    <dbReference type="NCBI Taxonomy" id="392823"/>
    <lineage>
        <taxon>Bacteria</taxon>
        <taxon>Bacillati</taxon>
        <taxon>Bacillota</taxon>
        <taxon>Bacilli</taxon>
        <taxon>Bacillales</taxon>
        <taxon>Bacillaceae</taxon>
        <taxon>Alkalibacillus</taxon>
    </lineage>
</organism>
<dbReference type="InterPro" id="IPR051081">
    <property type="entry name" value="HTH_MetalResp_TranReg"/>
</dbReference>